<dbReference type="SMART" id="SM00387">
    <property type="entry name" value="HATPase_c"/>
    <property type="match status" value="1"/>
</dbReference>
<evidence type="ECO:0000256" key="2">
    <source>
        <dbReference type="ARBA" id="ARBA00022679"/>
    </source>
</evidence>
<dbReference type="EC" id="2.7.13.3" evidence="7"/>
<evidence type="ECO:0000256" key="5">
    <source>
        <dbReference type="ARBA" id="ARBA00022840"/>
    </source>
</evidence>
<sequence length="379" mass="43783">MSGQTVLEDIIEKTIHTVGQSREQIFEISEKSRQEYVSLQKQLLEIRLKVTRVIEKTDKTELYARYARNRLAEVSKNFEQYNTKEVQAVYEQANNYQVELAILRQEEVQLRERRDSIERRLVDLDDTVERAEQLASQMSVVFNFLSQDLKHVGEVIQSAKEKQAFGLKIIEAQEAERKRLSREIHDGPAQMMANVMLRSELIERIYKEEGMDEALKEIRSLKEMVRSSLAEVRRIIYDLRPMALDDLGLMPTLTKYLKSFEEHYQVIVSFKAIGKEQKLPKEFEVAMFRLIQEGVQNACKHAEPTQIQVKIEFQQAKIILVVKDNGKGFDPDSKKEGSFGLMGMKERVSMLKGDLNIQSQLNVGTTLLVQIPFVPEGIA</sequence>
<dbReference type="InterPro" id="IPR016381">
    <property type="entry name" value="Sig_transdc_His_kinase_DegS"/>
</dbReference>
<dbReference type="Pfam" id="PF07730">
    <property type="entry name" value="HisKA_3"/>
    <property type="match status" value="1"/>
</dbReference>
<evidence type="ECO:0000256" key="1">
    <source>
        <dbReference type="ARBA" id="ARBA00000085"/>
    </source>
</evidence>
<organism evidence="10 11">
    <name type="scientific">Alkalihalobacillus trypoxylicola</name>
    <dbReference type="NCBI Taxonomy" id="519424"/>
    <lineage>
        <taxon>Bacteria</taxon>
        <taxon>Bacillati</taxon>
        <taxon>Bacillota</taxon>
        <taxon>Bacilli</taxon>
        <taxon>Bacillales</taxon>
        <taxon>Bacillaceae</taxon>
        <taxon>Alkalihalobacillus</taxon>
    </lineage>
</organism>
<reference evidence="10" key="1">
    <citation type="submission" date="2016-02" db="EMBL/GenBank/DDBJ databases">
        <title>Genome sequence of Bacillus trypoxylicola KCTC 13244(T).</title>
        <authorList>
            <person name="Jeong H."/>
            <person name="Park S.-H."/>
            <person name="Choi S.-K."/>
        </authorList>
    </citation>
    <scope>NUCLEOTIDE SEQUENCE [LARGE SCALE GENOMIC DNA]</scope>
    <source>
        <strain evidence="10">KCTC 13244</strain>
    </source>
</reference>
<dbReference type="OrthoDB" id="9781904at2"/>
<evidence type="ECO:0000256" key="4">
    <source>
        <dbReference type="ARBA" id="ARBA00022777"/>
    </source>
</evidence>
<dbReference type="RefSeq" id="WP_061947748.1">
    <property type="nucleotide sequence ID" value="NZ_LTAO01000005.1"/>
</dbReference>
<dbReference type="AlphaFoldDB" id="A0A162ETK9"/>
<accession>A0A162ETK9</accession>
<protein>
    <recommendedName>
        <fullName evidence="7">Signal transduction histidine-protein kinase/phosphatase DegS</fullName>
        <ecNumber evidence="7">2.7.13.3</ecNumber>
        <ecNumber evidence="7">3.1.3.-</ecNumber>
    </recommendedName>
</protein>
<evidence type="ECO:0000256" key="6">
    <source>
        <dbReference type="ARBA" id="ARBA00023012"/>
    </source>
</evidence>
<dbReference type="PANTHER" id="PTHR24421">
    <property type="entry name" value="NITRATE/NITRITE SENSOR PROTEIN NARX-RELATED"/>
    <property type="match status" value="1"/>
</dbReference>
<dbReference type="GO" id="GO:0005524">
    <property type="term" value="F:ATP binding"/>
    <property type="evidence" value="ECO:0007669"/>
    <property type="project" value="UniProtKB-UniRule"/>
</dbReference>
<dbReference type="CDD" id="cd16917">
    <property type="entry name" value="HATPase_UhpB-NarQ-NarX-like"/>
    <property type="match status" value="1"/>
</dbReference>
<keyword evidence="5 7" id="KW-0067">ATP-binding</keyword>
<dbReference type="InterPro" id="IPR003594">
    <property type="entry name" value="HATPase_dom"/>
</dbReference>
<name>A0A162ETK9_9BACI</name>
<dbReference type="GO" id="GO:0005737">
    <property type="term" value="C:cytoplasm"/>
    <property type="evidence" value="ECO:0007669"/>
    <property type="project" value="UniProtKB-SubCell"/>
</dbReference>
<evidence type="ECO:0000259" key="9">
    <source>
        <dbReference type="PROSITE" id="PS50109"/>
    </source>
</evidence>
<evidence type="ECO:0000256" key="7">
    <source>
        <dbReference type="PIRNR" id="PIRNR003169"/>
    </source>
</evidence>
<keyword evidence="7" id="KW-0904">Protein phosphatase</keyword>
<dbReference type="SUPFAM" id="SSF55874">
    <property type="entry name" value="ATPase domain of HSP90 chaperone/DNA topoisomerase II/histidine kinase"/>
    <property type="match status" value="1"/>
</dbReference>
<dbReference type="EMBL" id="LTAO01000005">
    <property type="protein sequence ID" value="KYG33686.1"/>
    <property type="molecule type" value="Genomic_DNA"/>
</dbReference>
<dbReference type="STRING" id="519424.AZF04_15795"/>
<dbReference type="GO" id="GO:0004721">
    <property type="term" value="F:phosphoprotein phosphatase activity"/>
    <property type="evidence" value="ECO:0007669"/>
    <property type="project" value="UniProtKB-UniRule"/>
</dbReference>
<evidence type="ECO:0000256" key="8">
    <source>
        <dbReference type="SAM" id="Coils"/>
    </source>
</evidence>
<keyword evidence="3 7" id="KW-0547">Nucleotide-binding</keyword>
<dbReference type="Proteomes" id="UP000075806">
    <property type="component" value="Unassembled WGS sequence"/>
</dbReference>
<feature type="coiled-coil region" evidence="8">
    <location>
        <begin position="86"/>
        <end position="134"/>
    </location>
</feature>
<evidence type="ECO:0000313" key="11">
    <source>
        <dbReference type="Proteomes" id="UP000075806"/>
    </source>
</evidence>
<dbReference type="InterPro" id="IPR011712">
    <property type="entry name" value="Sig_transdc_His_kin_sub3_dim/P"/>
</dbReference>
<evidence type="ECO:0000313" key="10">
    <source>
        <dbReference type="EMBL" id="KYG33686.1"/>
    </source>
</evidence>
<comment type="caution">
    <text evidence="10">The sequence shown here is derived from an EMBL/GenBank/DDBJ whole genome shotgun (WGS) entry which is preliminary data.</text>
</comment>
<dbReference type="PIRSF" id="PIRSF003169">
    <property type="entry name" value="STHK_DegS"/>
    <property type="match status" value="1"/>
</dbReference>
<comment type="function">
    <text evidence="7">Member of the two-component regulatory system DegS/DegU, which plays an important role in the transition growth phase.</text>
</comment>
<dbReference type="Pfam" id="PF02518">
    <property type="entry name" value="HATPase_c"/>
    <property type="match status" value="1"/>
</dbReference>
<keyword evidence="7" id="KW-0378">Hydrolase</keyword>
<dbReference type="Gene3D" id="3.30.565.10">
    <property type="entry name" value="Histidine kinase-like ATPase, C-terminal domain"/>
    <property type="match status" value="1"/>
</dbReference>
<keyword evidence="6 7" id="KW-0902">Two-component regulatory system</keyword>
<gene>
    <name evidence="10" type="ORF">AZF04_15795</name>
</gene>
<keyword evidence="2 7" id="KW-0808">Transferase</keyword>
<proteinExistence type="predicted"/>
<keyword evidence="7" id="KW-0963">Cytoplasm</keyword>
<evidence type="ECO:0000256" key="3">
    <source>
        <dbReference type="ARBA" id="ARBA00022741"/>
    </source>
</evidence>
<keyword evidence="4 7" id="KW-0418">Kinase</keyword>
<comment type="catalytic activity">
    <reaction evidence="1 7">
        <text>ATP + protein L-histidine = ADP + protein N-phospho-L-histidine.</text>
        <dbReference type="EC" id="2.7.13.3"/>
    </reaction>
</comment>
<comment type="subcellular location">
    <subcellularLocation>
        <location evidence="7">Cytoplasm</location>
    </subcellularLocation>
</comment>
<dbReference type="PROSITE" id="PS50109">
    <property type="entry name" value="HIS_KIN"/>
    <property type="match status" value="1"/>
</dbReference>
<dbReference type="GO" id="GO:0016020">
    <property type="term" value="C:membrane"/>
    <property type="evidence" value="ECO:0007669"/>
    <property type="project" value="InterPro"/>
</dbReference>
<dbReference type="GO" id="GO:0000155">
    <property type="term" value="F:phosphorelay sensor kinase activity"/>
    <property type="evidence" value="ECO:0007669"/>
    <property type="project" value="UniProtKB-UniRule"/>
</dbReference>
<dbReference type="Pfam" id="PF05384">
    <property type="entry name" value="DegS"/>
    <property type="match status" value="1"/>
</dbReference>
<dbReference type="InterPro" id="IPR008595">
    <property type="entry name" value="DegS"/>
</dbReference>
<dbReference type="Gene3D" id="1.20.5.1930">
    <property type="match status" value="1"/>
</dbReference>
<dbReference type="InterPro" id="IPR036890">
    <property type="entry name" value="HATPase_C_sf"/>
</dbReference>
<dbReference type="InterPro" id="IPR005467">
    <property type="entry name" value="His_kinase_dom"/>
</dbReference>
<dbReference type="PANTHER" id="PTHR24421:SF55">
    <property type="entry name" value="SENSOR HISTIDINE KINASE YDFH"/>
    <property type="match status" value="1"/>
</dbReference>
<dbReference type="EC" id="3.1.3.-" evidence="7"/>
<keyword evidence="8" id="KW-0175">Coiled coil</keyword>
<dbReference type="InterPro" id="IPR050482">
    <property type="entry name" value="Sensor_HK_TwoCompSys"/>
</dbReference>
<keyword evidence="11" id="KW-1185">Reference proteome</keyword>
<dbReference type="GO" id="GO:0046983">
    <property type="term" value="F:protein dimerization activity"/>
    <property type="evidence" value="ECO:0007669"/>
    <property type="project" value="InterPro"/>
</dbReference>
<feature type="domain" description="Histidine kinase" evidence="9">
    <location>
        <begin position="179"/>
        <end position="375"/>
    </location>
</feature>